<keyword evidence="3" id="KW-1185">Reference proteome</keyword>
<dbReference type="EMBL" id="JAAKZW010000010">
    <property type="protein sequence ID" value="NGO75138.1"/>
    <property type="molecule type" value="Genomic_DNA"/>
</dbReference>
<keyword evidence="1" id="KW-1133">Transmembrane helix</keyword>
<feature type="transmembrane region" description="Helical" evidence="1">
    <location>
        <begin position="43"/>
        <end position="67"/>
    </location>
</feature>
<dbReference type="RefSeq" id="WP_165330659.1">
    <property type="nucleotide sequence ID" value="NZ_JAAKZW010000010.1"/>
</dbReference>
<evidence type="ECO:0000256" key="1">
    <source>
        <dbReference type="SAM" id="Phobius"/>
    </source>
</evidence>
<reference evidence="2 3" key="1">
    <citation type="submission" date="2020-02" db="EMBL/GenBank/DDBJ databases">
        <title>Whole-genome analyses of novel actinobacteria.</title>
        <authorList>
            <person name="Sahin N."/>
            <person name="Tokatli A."/>
        </authorList>
    </citation>
    <scope>NUCLEOTIDE SEQUENCE [LARGE SCALE GENOMIC DNA]</scope>
    <source>
        <strain evidence="2 3">YC504</strain>
    </source>
</reference>
<sequence>MTVTADHAAAPTAPTAPAPTGRLRAAFKRAHTPVPGVPRWARIAAYAIPFTVLPSGVWRIMTVVFHIGDEATHGVGQLPSWLPGPVYIVALSIFSELIAFTAVGLVAAWGEVLPRWIPLLGGRRVPPLAAVVPAALGAVVLTVMWTAAFATELAGVTLQGEQLPGDHPTKALHGWELAFFHLTYVPLLLWGPLLAAVCFAYHRRRSAR</sequence>
<organism evidence="2 3">
    <name type="scientific">Streptomyces mesophilus</name>
    <dbReference type="NCBI Taxonomy" id="1775132"/>
    <lineage>
        <taxon>Bacteria</taxon>
        <taxon>Bacillati</taxon>
        <taxon>Actinomycetota</taxon>
        <taxon>Actinomycetes</taxon>
        <taxon>Kitasatosporales</taxon>
        <taxon>Streptomycetaceae</taxon>
        <taxon>Streptomyces</taxon>
    </lineage>
</organism>
<dbReference type="AlphaFoldDB" id="A0A6G4XCL8"/>
<accession>A0A6G4XCL8</accession>
<feature type="transmembrane region" description="Helical" evidence="1">
    <location>
        <begin position="178"/>
        <end position="201"/>
    </location>
</feature>
<name>A0A6G4XCL8_9ACTN</name>
<evidence type="ECO:0008006" key="4">
    <source>
        <dbReference type="Google" id="ProtNLM"/>
    </source>
</evidence>
<protein>
    <recommendedName>
        <fullName evidence="4">DUF3995 domain-containing protein</fullName>
    </recommendedName>
</protein>
<feature type="transmembrane region" description="Helical" evidence="1">
    <location>
        <begin position="130"/>
        <end position="158"/>
    </location>
</feature>
<feature type="transmembrane region" description="Helical" evidence="1">
    <location>
        <begin position="87"/>
        <end position="109"/>
    </location>
</feature>
<evidence type="ECO:0000313" key="2">
    <source>
        <dbReference type="EMBL" id="NGO75138.1"/>
    </source>
</evidence>
<evidence type="ECO:0000313" key="3">
    <source>
        <dbReference type="Proteomes" id="UP000481109"/>
    </source>
</evidence>
<dbReference type="Proteomes" id="UP000481109">
    <property type="component" value="Unassembled WGS sequence"/>
</dbReference>
<keyword evidence="1" id="KW-0472">Membrane</keyword>
<comment type="caution">
    <text evidence="2">The sequence shown here is derived from an EMBL/GenBank/DDBJ whole genome shotgun (WGS) entry which is preliminary data.</text>
</comment>
<gene>
    <name evidence="2" type="ORF">G6045_05495</name>
</gene>
<keyword evidence="1" id="KW-0812">Transmembrane</keyword>
<proteinExistence type="predicted"/>